<keyword evidence="1" id="KW-1133">Transmembrane helix</keyword>
<comment type="caution">
    <text evidence="2">The sequence shown here is derived from an EMBL/GenBank/DDBJ whole genome shotgun (WGS) entry which is preliminary data.</text>
</comment>
<dbReference type="AlphaFoldDB" id="A0A9P9ICM8"/>
<sequence>MLSGLFTSTLTQQVISYPVIPAESRTANDTATVDRATSFSAYDGKKIALRPYDTLREQQALFHGAFSVPTETSPQVAPVCSSGECDWPLYGSLAVCGDVVNLTAQGNEALLASLRNATSKRLTSLYNSTIGAADTFGYDFVNFVPVFFPIVVSPLLTPSGAFNESINGLVISDSYIAYSNELMNNSAIFDLSKLQYLEIAFWWCTKTFSTKVKAGNHITTEEAACSRLKKAAHNLNTAWSTSFYPCYTAGTCNKTFGPLEAELEAPPLVPSTESFTVHLWTALMGSALLAFTMSDAVLMDQTRGVVASNGGGIARAFALSLLGDFLSTSTPPPAAQLENVRNVARNMARTMTNNVREGATRFSKGNATAVVNGIVFTPQAYVRIHWGWMAVLATQLLLTALFLAVTILTTHSAHLQVMKSSSLATLCGLDEASRKRLGGISDFETLNKRAKSLKISLERGGSGIPLWLGIKKTRPETWQPALAWRPEREDEELR</sequence>
<dbReference type="OrthoDB" id="5242705at2759"/>
<reference evidence="2" key="1">
    <citation type="journal article" date="2021" name="Nat. Commun.">
        <title>Genetic determinants of endophytism in the Arabidopsis root mycobiome.</title>
        <authorList>
            <person name="Mesny F."/>
            <person name="Miyauchi S."/>
            <person name="Thiergart T."/>
            <person name="Pickel B."/>
            <person name="Atanasova L."/>
            <person name="Karlsson M."/>
            <person name="Huettel B."/>
            <person name="Barry K.W."/>
            <person name="Haridas S."/>
            <person name="Chen C."/>
            <person name="Bauer D."/>
            <person name="Andreopoulos W."/>
            <person name="Pangilinan J."/>
            <person name="LaButti K."/>
            <person name="Riley R."/>
            <person name="Lipzen A."/>
            <person name="Clum A."/>
            <person name="Drula E."/>
            <person name="Henrissat B."/>
            <person name="Kohler A."/>
            <person name="Grigoriev I.V."/>
            <person name="Martin F.M."/>
            <person name="Hacquard S."/>
        </authorList>
    </citation>
    <scope>NUCLEOTIDE SEQUENCE</scope>
    <source>
        <strain evidence="2">MPI-CAGE-AT-0147</strain>
    </source>
</reference>
<keyword evidence="1" id="KW-0472">Membrane</keyword>
<dbReference type="Proteomes" id="UP000738349">
    <property type="component" value="Unassembled WGS sequence"/>
</dbReference>
<evidence type="ECO:0000313" key="2">
    <source>
        <dbReference type="EMBL" id="KAH7114635.1"/>
    </source>
</evidence>
<evidence type="ECO:0000256" key="1">
    <source>
        <dbReference type="SAM" id="Phobius"/>
    </source>
</evidence>
<keyword evidence="3" id="KW-1185">Reference proteome</keyword>
<accession>A0A9P9ICM8</accession>
<dbReference type="PANTHER" id="PTHR35394">
    <property type="entry name" value="DUF3176 DOMAIN-CONTAINING PROTEIN"/>
    <property type="match status" value="1"/>
</dbReference>
<organism evidence="2 3">
    <name type="scientific">Dactylonectria macrodidyma</name>
    <dbReference type="NCBI Taxonomy" id="307937"/>
    <lineage>
        <taxon>Eukaryota</taxon>
        <taxon>Fungi</taxon>
        <taxon>Dikarya</taxon>
        <taxon>Ascomycota</taxon>
        <taxon>Pezizomycotina</taxon>
        <taxon>Sordariomycetes</taxon>
        <taxon>Hypocreomycetidae</taxon>
        <taxon>Hypocreales</taxon>
        <taxon>Nectriaceae</taxon>
        <taxon>Dactylonectria</taxon>
    </lineage>
</organism>
<evidence type="ECO:0000313" key="3">
    <source>
        <dbReference type="Proteomes" id="UP000738349"/>
    </source>
</evidence>
<proteinExistence type="predicted"/>
<dbReference type="PANTHER" id="PTHR35394:SF5">
    <property type="entry name" value="DUF3176 DOMAIN-CONTAINING PROTEIN"/>
    <property type="match status" value="1"/>
</dbReference>
<dbReference type="EMBL" id="JAGMUV010000032">
    <property type="protein sequence ID" value="KAH7114635.1"/>
    <property type="molecule type" value="Genomic_DNA"/>
</dbReference>
<gene>
    <name evidence="2" type="ORF">EDB81DRAFT_298816</name>
</gene>
<name>A0A9P9ICM8_9HYPO</name>
<keyword evidence="1" id="KW-0812">Transmembrane</keyword>
<protein>
    <submittedName>
        <fullName evidence="2">Uncharacterized protein</fullName>
    </submittedName>
</protein>
<feature type="transmembrane region" description="Helical" evidence="1">
    <location>
        <begin position="386"/>
        <end position="409"/>
    </location>
</feature>